<sequence length="171" mass="19212">MTQELIDLKTSIMAGRYDDALAIVDDLEAMSKKDILRKIKSFLLRLLVHLIKNQVEQRLTNSWAASISNSIIEIQDFNQKYTKNSYYLNPDEWDEMINSTLEAAITTASAEVLGVTLTPFKLAEIIDKTAIIATSKKLLLLTYEHSEADLPVIVRNTLAELPGGTAWRQGD</sequence>
<dbReference type="Pfam" id="PF01724">
    <property type="entry name" value="DUF29"/>
    <property type="match status" value="1"/>
</dbReference>
<dbReference type="PANTHER" id="PTHR34235">
    <property type="entry name" value="SLR1203 PROTEIN-RELATED"/>
    <property type="match status" value="1"/>
</dbReference>
<name>A0A7C3VIP4_9CYAN</name>
<dbReference type="InterPro" id="IPR002636">
    <property type="entry name" value="DUF29"/>
</dbReference>
<proteinExistence type="predicted"/>
<dbReference type="PANTHER" id="PTHR34235:SF1">
    <property type="entry name" value="SLR0416 PROTEIN"/>
    <property type="match status" value="1"/>
</dbReference>
<dbReference type="Gene3D" id="1.20.1220.20">
    <property type="entry name" value="Uncharcterised protein PF01724"/>
    <property type="match status" value="1"/>
</dbReference>
<comment type="caution">
    <text evidence="1">The sequence shown here is derived from an EMBL/GenBank/DDBJ whole genome shotgun (WGS) entry which is preliminary data.</text>
</comment>
<dbReference type="AlphaFoldDB" id="A0A7C3VIP4"/>
<evidence type="ECO:0000313" key="1">
    <source>
        <dbReference type="EMBL" id="HGG02233.1"/>
    </source>
</evidence>
<gene>
    <name evidence="1" type="ORF">ENR15_16715</name>
</gene>
<reference evidence="1" key="1">
    <citation type="journal article" date="2020" name="mSystems">
        <title>Genome- and Community-Level Interaction Insights into Carbon Utilization and Element Cycling Functions of Hydrothermarchaeota in Hydrothermal Sediment.</title>
        <authorList>
            <person name="Zhou Z."/>
            <person name="Liu Y."/>
            <person name="Xu W."/>
            <person name="Pan J."/>
            <person name="Luo Z.H."/>
            <person name="Li M."/>
        </authorList>
    </citation>
    <scope>NUCLEOTIDE SEQUENCE [LARGE SCALE GENOMIC DNA]</scope>
    <source>
        <strain evidence="1">SpSt-374</strain>
    </source>
</reference>
<protein>
    <submittedName>
        <fullName evidence="1">DUF29 family protein</fullName>
    </submittedName>
</protein>
<organism evidence="1">
    <name type="scientific">Planktothricoides sp. SpSt-374</name>
    <dbReference type="NCBI Taxonomy" id="2282167"/>
    <lineage>
        <taxon>Bacteria</taxon>
        <taxon>Bacillati</taxon>
        <taxon>Cyanobacteriota</taxon>
        <taxon>Cyanophyceae</taxon>
        <taxon>Oscillatoriophycideae</taxon>
        <taxon>Oscillatoriales</taxon>
        <taxon>Oscillatoriaceae</taxon>
        <taxon>Planktothricoides</taxon>
    </lineage>
</organism>
<accession>A0A7C3VIP4</accession>
<dbReference type="EMBL" id="DSPX01000170">
    <property type="protein sequence ID" value="HGG02233.1"/>
    <property type="molecule type" value="Genomic_DNA"/>
</dbReference>